<dbReference type="AlphaFoldDB" id="D2S5A0"/>
<dbReference type="OrthoDB" id="9800162at2"/>
<dbReference type="KEGG" id="gob:Gobs_2510"/>
<sequence>MSALHLPRLVFSGDFQADVSTVNNDVRHYDTATFEPRFQQPASGATRNGWWNPSGSGAFRLIGCAVRSVASRRTGAPGDEDPVATCSVSGSPSSVSGKLVDLDPQWQMASEIWGLTIRLVDARGGTVLEGSFEPAPFRDIHFGRQSSGPNGQTASAVYTSRLTGLRSHLPPGRSPFLDDLLAASDDGTLAVRLTTFGYSTNPRDPRFTLGRVVGALGPARRGEPHRFVLGRRLAPAEDGVTAANLTFADAVVDPEAGLVTLDLGNALPITDPLGTTADIGPLALAVLRTPDRPDGAAGVREGDVVPLADVLVLGRIDHGSPDWLSRTAGIVDLALDEAAAALAADRPLALVSTVGNGAQVLLRETTGGLLARADNLVLRVDAPSDAAVPATVRFSAARWGRPLAAATIRTRLAPPMSGLGGGPGNDPDPPAAPIPDIGVPQEAVEAPPSIVTDDDGRAELSLTVHDPGRARGYLDGQVYVITYSLDGQASEQQHRFDVVVLHVRDAYAAPAHPTWVDDVRPVLVQYGDLYPIMSRRLVDLGDYDAVREHAAIIELAFSRPLDDPNHMPVTRELSDARREMLLAWLRDRNGYGERRLVHGPRPGAAAPAPRTASDSAAAPPSDDGRGTGDVGEIGGKAVALPQALEQLLRAAGRDD</sequence>
<dbReference type="EMBL" id="CP001867">
    <property type="protein sequence ID" value="ADB75180.1"/>
    <property type="molecule type" value="Genomic_DNA"/>
</dbReference>
<dbReference type="Proteomes" id="UP000001382">
    <property type="component" value="Chromosome"/>
</dbReference>
<accession>D2S5A0</accession>
<feature type="region of interest" description="Disordered" evidence="1">
    <location>
        <begin position="595"/>
        <end position="634"/>
    </location>
</feature>
<evidence type="ECO:0000313" key="2">
    <source>
        <dbReference type="EMBL" id="ADB75180.1"/>
    </source>
</evidence>
<reference evidence="3" key="2">
    <citation type="submission" date="2010-01" db="EMBL/GenBank/DDBJ databases">
        <title>The complete genome of Geodermatophilus obscurus DSM 43160.</title>
        <authorList>
            <consortium name="US DOE Joint Genome Institute (JGI-PGF)"/>
            <person name="Lucas S."/>
            <person name="Copeland A."/>
            <person name="Lapidus A."/>
            <person name="Glavina del Rio T."/>
            <person name="Dalin E."/>
            <person name="Tice H."/>
            <person name="Bruce D."/>
            <person name="Goodwin L."/>
            <person name="Pitluck S."/>
            <person name="Kyrpides N."/>
            <person name="Mavromatis K."/>
            <person name="Ivanova N."/>
            <person name="Munk A.C."/>
            <person name="Brettin T."/>
            <person name="Detter J.C."/>
            <person name="Han C."/>
            <person name="Larimer F."/>
            <person name="Land M."/>
            <person name="Hauser L."/>
            <person name="Markowitz V."/>
            <person name="Cheng J.-F."/>
            <person name="Hugenholtz P."/>
            <person name="Woyke T."/>
            <person name="Wu D."/>
            <person name="Jando M."/>
            <person name="Schneider S."/>
            <person name="Klenk H.-P."/>
            <person name="Eisen J.A."/>
        </authorList>
    </citation>
    <scope>NUCLEOTIDE SEQUENCE [LARGE SCALE GENOMIC DNA]</scope>
    <source>
        <strain evidence="3">ATCC 25078 / DSM 43160 / JCM 3152 / KCC A-0152 / KCTC 9177 / NBRC 13315 / NRRL B-3577 / G-20</strain>
    </source>
</reference>
<dbReference type="eggNOG" id="COG3369">
    <property type="taxonomic scope" value="Bacteria"/>
</dbReference>
<name>D2S5A0_GEOOG</name>
<evidence type="ECO:0000256" key="1">
    <source>
        <dbReference type="SAM" id="MobiDB-lite"/>
    </source>
</evidence>
<dbReference type="HOGENOM" id="CLU_427510_0_0_11"/>
<feature type="compositionally biased region" description="Low complexity" evidence="1">
    <location>
        <begin position="599"/>
        <end position="621"/>
    </location>
</feature>
<reference evidence="2 3" key="1">
    <citation type="journal article" date="2010" name="Stand. Genomic Sci.">
        <title>Complete genome sequence of Geodermatophilus obscurus type strain (G-20).</title>
        <authorList>
            <person name="Ivanova N."/>
            <person name="Sikorski J."/>
            <person name="Jando M."/>
            <person name="Munk C."/>
            <person name="Lapidus A."/>
            <person name="Glavina Del Rio T."/>
            <person name="Copeland A."/>
            <person name="Tice H."/>
            <person name="Cheng J.-F."/>
            <person name="Lucas S."/>
            <person name="Chen F."/>
            <person name="Nolan M."/>
            <person name="Bruce D."/>
            <person name="Goodwin L."/>
            <person name="Pitluck S."/>
            <person name="Mavromatis K."/>
            <person name="Mikhailova N."/>
            <person name="Pati A."/>
            <person name="Chen A."/>
            <person name="Palaniappan K."/>
            <person name="Land M."/>
            <person name="Hauser L."/>
            <person name="Chang Y.-J."/>
            <person name="Jeffries C.D."/>
            <person name="Meincke L."/>
            <person name="Brettin T."/>
            <person name="Detter J.C."/>
            <person name="Detter J.C."/>
            <person name="Rohde M."/>
            <person name="Goeker M."/>
            <person name="Bristow J."/>
            <person name="Eisen J.A."/>
            <person name="Markowitz V."/>
            <person name="Hugenholtz P."/>
            <person name="Kyrpides N.C."/>
            <person name="Klenk H.-P."/>
        </authorList>
    </citation>
    <scope>NUCLEOTIDE SEQUENCE [LARGE SCALE GENOMIC DNA]</scope>
    <source>
        <strain evidence="3">ATCC 25078 / DSM 43160 / JCM 3152 / KCC A-0152 / KCTC 9177 / NBRC 13315 / NRRL B-3577 / G-20</strain>
    </source>
</reference>
<gene>
    <name evidence="2" type="ordered locus">Gobs_2510</name>
</gene>
<proteinExistence type="predicted"/>
<dbReference type="RefSeq" id="WP_012948615.1">
    <property type="nucleotide sequence ID" value="NC_013757.1"/>
</dbReference>
<keyword evidence="3" id="KW-1185">Reference proteome</keyword>
<evidence type="ECO:0000313" key="3">
    <source>
        <dbReference type="Proteomes" id="UP000001382"/>
    </source>
</evidence>
<protein>
    <submittedName>
        <fullName evidence="2">Uncharacterized protein</fullName>
    </submittedName>
</protein>
<organism evidence="2 3">
    <name type="scientific">Geodermatophilus obscurus (strain ATCC 25078 / DSM 43160 / JCM 3152 / CCUG 61914 / KCC A-0152 / KCTC 9177 / NBRC 13315 / NRRL B-3577 / G-20)</name>
    <dbReference type="NCBI Taxonomy" id="526225"/>
    <lineage>
        <taxon>Bacteria</taxon>
        <taxon>Bacillati</taxon>
        <taxon>Actinomycetota</taxon>
        <taxon>Actinomycetes</taxon>
        <taxon>Geodermatophilales</taxon>
        <taxon>Geodermatophilaceae</taxon>
        <taxon>Geodermatophilus</taxon>
    </lineage>
</organism>